<feature type="transmembrane region" description="Helical" evidence="3">
    <location>
        <begin position="744"/>
        <end position="769"/>
    </location>
</feature>
<feature type="domain" description="Leucine-binding protein" evidence="6">
    <location>
        <begin position="75"/>
        <end position="417"/>
    </location>
</feature>
<feature type="chain" id="PRO_5030616618" description="Receptor ligand binding region domain-containing protein" evidence="4">
    <location>
        <begin position="39"/>
        <end position="1258"/>
    </location>
</feature>
<dbReference type="InterPro" id="IPR028082">
    <property type="entry name" value="Peripla_BP_I"/>
</dbReference>
<feature type="transmembrane region" description="Helical" evidence="3">
    <location>
        <begin position="712"/>
        <end position="732"/>
    </location>
</feature>
<dbReference type="InterPro" id="IPR028081">
    <property type="entry name" value="Leu-bd"/>
</dbReference>
<feature type="transmembrane region" description="Helical" evidence="3">
    <location>
        <begin position="1041"/>
        <end position="1062"/>
    </location>
</feature>
<organism evidence="7">
    <name type="scientific">Alexandrium monilatum</name>
    <dbReference type="NCBI Taxonomy" id="311494"/>
    <lineage>
        <taxon>Eukaryota</taxon>
        <taxon>Sar</taxon>
        <taxon>Alveolata</taxon>
        <taxon>Dinophyceae</taxon>
        <taxon>Gonyaulacales</taxon>
        <taxon>Pyrocystaceae</taxon>
        <taxon>Alexandrium</taxon>
    </lineage>
</organism>
<dbReference type="Pfam" id="PF07699">
    <property type="entry name" value="Ephrin_rec_like"/>
    <property type="match status" value="1"/>
</dbReference>
<feature type="transmembrane region" description="Helical" evidence="3">
    <location>
        <begin position="953"/>
        <end position="970"/>
    </location>
</feature>
<name>A0A7S4VVT9_9DINO</name>
<dbReference type="Pfam" id="PF13458">
    <property type="entry name" value="Peripla_BP_6"/>
    <property type="match status" value="1"/>
</dbReference>
<dbReference type="PANTHER" id="PTHR30483:SF37">
    <property type="entry name" value="ABC TRANSPORTER SUBSTRATE-BINDING PROTEIN"/>
    <property type="match status" value="1"/>
</dbReference>
<gene>
    <name evidence="7" type="ORF">AMON00008_LOCUS45042</name>
</gene>
<reference evidence="7" key="1">
    <citation type="submission" date="2021-01" db="EMBL/GenBank/DDBJ databases">
        <authorList>
            <person name="Corre E."/>
            <person name="Pelletier E."/>
            <person name="Niang G."/>
            <person name="Scheremetjew M."/>
            <person name="Finn R."/>
            <person name="Kale V."/>
            <person name="Holt S."/>
            <person name="Cochrane G."/>
            <person name="Meng A."/>
            <person name="Brown T."/>
            <person name="Cohen L."/>
        </authorList>
    </citation>
    <scope>NUCLEOTIDE SEQUENCE</scope>
    <source>
        <strain evidence="7">CCMP3105</strain>
    </source>
</reference>
<dbReference type="CDD" id="cd00185">
    <property type="entry name" value="TNFRSF"/>
    <property type="match status" value="1"/>
</dbReference>
<keyword evidence="3" id="KW-0472">Membrane</keyword>
<feature type="transmembrane region" description="Helical" evidence="3">
    <location>
        <begin position="1009"/>
        <end position="1029"/>
    </location>
</feature>
<evidence type="ECO:0000259" key="5">
    <source>
        <dbReference type="Pfam" id="PF07699"/>
    </source>
</evidence>
<evidence type="ECO:0000313" key="7">
    <source>
        <dbReference type="EMBL" id="CAE4634577.1"/>
    </source>
</evidence>
<feature type="transmembrane region" description="Helical" evidence="3">
    <location>
        <begin position="899"/>
        <end position="920"/>
    </location>
</feature>
<feature type="domain" description="Tyrosine-protein kinase ephrin type A/B receptor-like" evidence="5">
    <location>
        <begin position="539"/>
        <end position="582"/>
    </location>
</feature>
<dbReference type="Gene3D" id="3.40.50.2300">
    <property type="match status" value="2"/>
</dbReference>
<keyword evidence="1 4" id="KW-0732">Signal</keyword>
<evidence type="ECO:0008006" key="8">
    <source>
        <dbReference type="Google" id="ProtNLM"/>
    </source>
</evidence>
<evidence type="ECO:0000256" key="1">
    <source>
        <dbReference type="ARBA" id="ARBA00022729"/>
    </source>
</evidence>
<dbReference type="PANTHER" id="PTHR30483">
    <property type="entry name" value="LEUCINE-SPECIFIC-BINDING PROTEIN"/>
    <property type="match status" value="1"/>
</dbReference>
<dbReference type="AlphaFoldDB" id="A0A7S4VVT9"/>
<evidence type="ECO:0000256" key="2">
    <source>
        <dbReference type="SAM" id="MobiDB-lite"/>
    </source>
</evidence>
<evidence type="ECO:0000256" key="4">
    <source>
        <dbReference type="SAM" id="SignalP"/>
    </source>
</evidence>
<feature type="signal peptide" evidence="4">
    <location>
        <begin position="1"/>
        <end position="38"/>
    </location>
</feature>
<dbReference type="Gene3D" id="2.10.50.10">
    <property type="entry name" value="Tumor Necrosis Factor Receptor, subunit A, domain 2"/>
    <property type="match status" value="1"/>
</dbReference>
<sequence length="1258" mass="135022">MAPRRRSWRRPAVPGRGAGAFATALLCAASLGTPSASASLAPDISLNVRKRFWRPGTANTRILKIGTPVTLAAQARYSVMGSHLSNAWEMFFDWLNQERHGVLVNGVRYVVELVLIDDGSSGDTVEWATQYLLQDEGVQHFLGPYSSGLTKRMAPLVQAAGKVQVAPGSSLTSVFENRSNVFGTLTPNRGMLVSAMEAVGAADGGSRKSLMYLAEDLAFSRSTCAEVPRLAQLHNMELLQSQILVPAGAGKDVMRGVVATLMQQRPDVVVGCVYHDACHALFQEMLAMRYTPKALIATICVVEGDFIQRAGPLGDFSIGVSPWLPNMQLSGPITASWTAASFAAAFRARYGSDPPYQAASAFAAAAALVHAIESAGTLDPPAVADVLRNMSNQSMYGQMAFDANGQSTNSMKVVQHQGEQLHNVFPAAVASSSVVYPKPDWTSIQCMTKQPGAQSRFGFLDGVCQECAVGRASRVHNLKRLCEECPAGSMGVDADYPRCTACQQGTFSERPGAAECAFCPAGSFGNASGLTACEACTSGTVAEFKGSTACTSCPPGYYQAAHSQTQCMRCETGRYGEGEAATACKECPPNFSTQGSGFSSASDCGCPARRFNGSSFDPARASLCEPCPEGVVCPGFDGELALEPGYFAAAGRLDPFGGVWLCRPAAACPGGPPGACVDRLEGLGCSICPDGQAVHIPVDGAPRCEDCDGAKVVPIALLPFALLFSLVCIYYSTNKPVGPSTGNLLAGSIIFGISVTTIQVIGMLAQLLVPWPKSIMGFVELSRYFVLDANAIRMECVVGKSPLDRYATMFMLPFLVAAMLGCLTLLSLALPRLSRRRLEAWTWRRLFNTICHMGQALFISVTVIAALPMQCYRHPNGKSTVVSFQSVLCFEGEATHTRFLLMSFSLLLLVVLPFCAIAAWGSYSVYVGSQTQGATAPQLTMYRFLIYRFRPGVWWWGNVFNVRQFLLGLTPLVAPDDAASQLAYFLFVAVVYLVLTLAVMPWRTLEINFFDALTTGFVMAIGISMTTFIPASRNEGTQTALLVLLTILTLACMGAAGLYGLVMMYMRGRKGDFGVVFPRPKESSMFADFCRSIIKEVADLDPAQHRKLLEDLPTVDRLLIDQALTVFMATSRRLYLPMTRRNSTTSFHRSLCLVHCPAEEEEETAFSRMAWCGVFGEPSEPPVSSTEVGAEETASSSTACCGDLRAAAGEPLEPLVNSREVGAEETASSRTVWCSDLRAAAGEPSEPPVNSREVAAEE</sequence>
<proteinExistence type="predicted"/>
<dbReference type="SMART" id="SM01411">
    <property type="entry name" value="Ephrin_rec_like"/>
    <property type="match status" value="3"/>
</dbReference>
<dbReference type="SUPFAM" id="SSF57184">
    <property type="entry name" value="Growth factor receptor domain"/>
    <property type="match status" value="1"/>
</dbReference>
<dbReference type="InterPro" id="IPR011641">
    <property type="entry name" value="Tyr-kin_ephrin_A/B_rcpt-like"/>
</dbReference>
<accession>A0A7S4VVT9</accession>
<dbReference type="InterPro" id="IPR051010">
    <property type="entry name" value="BCAA_transport"/>
</dbReference>
<dbReference type="EMBL" id="HBNR01063814">
    <property type="protein sequence ID" value="CAE4634577.1"/>
    <property type="molecule type" value="Transcribed_RNA"/>
</dbReference>
<evidence type="ECO:0000256" key="3">
    <source>
        <dbReference type="SAM" id="Phobius"/>
    </source>
</evidence>
<protein>
    <recommendedName>
        <fullName evidence="8">Receptor ligand binding region domain-containing protein</fullName>
    </recommendedName>
</protein>
<keyword evidence="3" id="KW-1133">Transmembrane helix</keyword>
<feature type="transmembrane region" description="Helical" evidence="3">
    <location>
        <begin position="850"/>
        <end position="869"/>
    </location>
</feature>
<evidence type="ECO:0000259" key="6">
    <source>
        <dbReference type="Pfam" id="PF13458"/>
    </source>
</evidence>
<feature type="transmembrane region" description="Helical" evidence="3">
    <location>
        <begin position="982"/>
        <end position="1002"/>
    </location>
</feature>
<feature type="region of interest" description="Disordered" evidence="2">
    <location>
        <begin position="1238"/>
        <end position="1258"/>
    </location>
</feature>
<dbReference type="InterPro" id="IPR009030">
    <property type="entry name" value="Growth_fac_rcpt_cys_sf"/>
</dbReference>
<keyword evidence="3" id="KW-0812">Transmembrane</keyword>
<dbReference type="SUPFAM" id="SSF53822">
    <property type="entry name" value="Periplasmic binding protein-like I"/>
    <property type="match status" value="1"/>
</dbReference>
<feature type="transmembrane region" description="Helical" evidence="3">
    <location>
        <begin position="810"/>
        <end position="830"/>
    </location>
</feature>